<organism evidence="1 2">
    <name type="scientific">Brachyspira hampsonii</name>
    <dbReference type="NCBI Taxonomy" id="1287055"/>
    <lineage>
        <taxon>Bacteria</taxon>
        <taxon>Pseudomonadati</taxon>
        <taxon>Spirochaetota</taxon>
        <taxon>Spirochaetia</taxon>
        <taxon>Brachyspirales</taxon>
        <taxon>Brachyspiraceae</taxon>
        <taxon>Brachyspira</taxon>
    </lineage>
</organism>
<comment type="caution">
    <text evidence="1">The sequence shown here is derived from an EMBL/GenBank/DDBJ whole genome shotgun (WGS) entry which is preliminary data.</text>
</comment>
<evidence type="ECO:0008006" key="3">
    <source>
        <dbReference type="Google" id="ProtNLM"/>
    </source>
</evidence>
<dbReference type="RefSeq" id="WP_069726325.1">
    <property type="nucleotide sequence ID" value="NZ_MDCO01000009.1"/>
</dbReference>
<name>A0A1E5NFB2_9SPIR</name>
<accession>A0A1E5NFB2</accession>
<gene>
    <name evidence="1" type="ORF">BFL38_08290</name>
</gene>
<sequence length="353" mass="41651">MKKIYILILLFMITINIYPNTLDNTHIDKYLLLTLNGTINNSPITMHIKIKNPNSIIEGKIRTIKGHYKYVSNNDAVKLEGSIDKKGMTIKTPNNEIFAFTFNENQLYDIINSKNEMYVNLNGKWRNKDKSSECSIKTIKFIHCLYEIYIEKEYEGNAGAIGSIYIDDKSLAIYKGNLTNITLNELISDMNDNLDKNLKTYNQNDNSNHTEFSYISDYFDNNIFSIINYYDVYYLENDMIYKSSVSIFDIDSLVKINNYLGNLVYDTEKFRTFLKNKIKEQTDNYEKDNFSEYFDEYITSLNYAEIYFNTDSSLTIHFFFTKEKIEYSFININIDELKPYIKPDSFYKYLFSN</sequence>
<dbReference type="Proteomes" id="UP000095247">
    <property type="component" value="Unassembled WGS sequence"/>
</dbReference>
<reference evidence="1 2" key="1">
    <citation type="submission" date="2016-08" db="EMBL/GenBank/DDBJ databases">
        <title>Characterization and recognition of Brachyspira hampsonii sp. nov., a novel intestinal spirochete that is pathogenic to pigs.</title>
        <authorList>
            <person name="Mirajkar N."/>
            <person name="La T."/>
            <person name="Phillips N."/>
            <person name="Hampson D."/>
            <person name="Gebhart C."/>
        </authorList>
    </citation>
    <scope>NUCLEOTIDE SEQUENCE [LARGE SCALE GENOMIC DNA]</scope>
    <source>
        <strain evidence="1 2">P280/1</strain>
    </source>
</reference>
<proteinExistence type="predicted"/>
<dbReference type="AlphaFoldDB" id="A0A1E5NFB2"/>
<protein>
    <recommendedName>
        <fullName evidence="3">DUF3298 domain-containing protein</fullName>
    </recommendedName>
</protein>
<evidence type="ECO:0000313" key="1">
    <source>
        <dbReference type="EMBL" id="OEJ14826.1"/>
    </source>
</evidence>
<dbReference type="EMBL" id="MDCO01000009">
    <property type="protein sequence ID" value="OEJ14826.1"/>
    <property type="molecule type" value="Genomic_DNA"/>
</dbReference>
<evidence type="ECO:0000313" key="2">
    <source>
        <dbReference type="Proteomes" id="UP000095247"/>
    </source>
</evidence>